<accession>I7C6X1</accession>
<organism evidence="2 3">
    <name type="scientific">Mycoplasma haematolamae (strain Purdue)</name>
    <dbReference type="NCBI Taxonomy" id="1212765"/>
    <lineage>
        <taxon>Bacteria</taxon>
        <taxon>Bacillati</taxon>
        <taxon>Mycoplasmatota</taxon>
        <taxon>Mollicutes</taxon>
        <taxon>Mycoplasmataceae</taxon>
        <taxon>Mycoplasma</taxon>
    </lineage>
</organism>
<evidence type="ECO:0000313" key="3">
    <source>
        <dbReference type="Proteomes" id="UP000006502"/>
    </source>
</evidence>
<reference evidence="2 3" key="1">
    <citation type="journal article" date="2012" name="J. Bacteriol.">
        <title>Genome Sequence of "Candidatus Mycoplasma haemolamae" Strain Purdue, a Red Blood Cell Pathogen of Alpacas (Vicugna pacos) and Llamas (Lama glama).</title>
        <authorList>
            <person name="Guimaraes A.M."/>
            <person name="Toth B."/>
            <person name="Santos A.P."/>
            <person name="do Nascimento N.C."/>
            <person name="Kritchevsky J.E."/>
            <person name="Messick J.B."/>
        </authorList>
    </citation>
    <scope>NUCLEOTIDE SEQUENCE [LARGE SCALE GENOMIC DNA]</scope>
    <source>
        <strain evidence="2 3">Purdue</strain>
    </source>
</reference>
<keyword evidence="3" id="KW-1185">Reference proteome</keyword>
<proteinExistence type="predicted"/>
<feature type="transmembrane region" description="Helical" evidence="1">
    <location>
        <begin position="133"/>
        <end position="153"/>
    </location>
</feature>
<evidence type="ECO:0000313" key="2">
    <source>
        <dbReference type="EMBL" id="AFO52297.1"/>
    </source>
</evidence>
<feature type="transmembrane region" description="Helical" evidence="1">
    <location>
        <begin position="174"/>
        <end position="190"/>
    </location>
</feature>
<reference evidence="3" key="2">
    <citation type="submission" date="2012-07" db="EMBL/GenBank/DDBJ databases">
        <title>Complete genome sequence of 'Candidatus Mycoplasma haemolamae'.</title>
        <authorList>
            <person name="Guimaraes A.M.S."/>
            <person name="Toth B."/>
            <person name="Santos A.P."/>
            <person name="Nascimento N.C."/>
            <person name="Sojka J.E."/>
            <person name="Messick J.B."/>
        </authorList>
    </citation>
    <scope>NUCLEOTIDE SEQUENCE [LARGE SCALE GENOMIC DNA]</scope>
    <source>
        <strain evidence="3">Purdue</strain>
    </source>
</reference>
<dbReference type="HOGENOM" id="CLU_1004075_0_0_14"/>
<dbReference type="Proteomes" id="UP000006502">
    <property type="component" value="Chromosome"/>
</dbReference>
<keyword evidence="1" id="KW-0812">Transmembrane</keyword>
<feature type="transmembrane region" description="Helical" evidence="1">
    <location>
        <begin position="103"/>
        <end position="121"/>
    </location>
</feature>
<gene>
    <name evidence="2" type="ordered locus">MHLP_03585</name>
</gene>
<feature type="transmembrane region" description="Helical" evidence="1">
    <location>
        <begin position="196"/>
        <end position="218"/>
    </location>
</feature>
<keyword evidence="1" id="KW-1133">Transmembrane helix</keyword>
<dbReference type="EMBL" id="CP003731">
    <property type="protein sequence ID" value="AFO52297.1"/>
    <property type="molecule type" value="Genomic_DNA"/>
</dbReference>
<name>I7C6X1_MYCHA</name>
<sequence length="274" mass="31529">MRSLFSWNLFKKFLDEELSSLELRFIGTSFKKASLYLSTLSIVFAALLGSSSRYLRDFDLDRYFYPLLGTVASISGICLFVYFLPKYRMDAQLLESRFTRKAFFILSLTFCSLVLIFLKLLLKKDGETPRTNIFASLLLLGGWALAYFIPYSISASLTKREILFNLRRLVESSLKLYGLLFAAVFLFVLITSKTKWYALLILLTGSLVSFSSPFLSLYRLKLRTRRIDATDELAVRKEGIFSIFEIGAQLLQMPIYLFKGACLWVAYGCPVYRR</sequence>
<feature type="transmembrane region" description="Helical" evidence="1">
    <location>
        <begin position="63"/>
        <end position="83"/>
    </location>
</feature>
<keyword evidence="1" id="KW-0472">Membrane</keyword>
<evidence type="ECO:0000256" key="1">
    <source>
        <dbReference type="SAM" id="Phobius"/>
    </source>
</evidence>
<protein>
    <submittedName>
        <fullName evidence="2">Uncharacterized protein</fullName>
    </submittedName>
</protein>
<dbReference type="PATRIC" id="fig|1212765.3.peg.812"/>
<dbReference type="AlphaFoldDB" id="I7C6X1"/>
<dbReference type="KEGG" id="mhl:MHLP_03585"/>
<feature type="transmembrane region" description="Helical" evidence="1">
    <location>
        <begin position="33"/>
        <end position="51"/>
    </location>
</feature>